<evidence type="ECO:0000313" key="2">
    <source>
        <dbReference type="Proteomes" id="UP001054837"/>
    </source>
</evidence>
<comment type="caution">
    <text evidence="1">The sequence shown here is derived from an EMBL/GenBank/DDBJ whole genome shotgun (WGS) entry which is preliminary data.</text>
</comment>
<evidence type="ECO:0000313" key="1">
    <source>
        <dbReference type="EMBL" id="GIX99079.1"/>
    </source>
</evidence>
<dbReference type="EMBL" id="BPLQ01003267">
    <property type="protein sequence ID" value="GIX99079.1"/>
    <property type="molecule type" value="Genomic_DNA"/>
</dbReference>
<organism evidence="1 2">
    <name type="scientific">Caerostris darwini</name>
    <dbReference type="NCBI Taxonomy" id="1538125"/>
    <lineage>
        <taxon>Eukaryota</taxon>
        <taxon>Metazoa</taxon>
        <taxon>Ecdysozoa</taxon>
        <taxon>Arthropoda</taxon>
        <taxon>Chelicerata</taxon>
        <taxon>Arachnida</taxon>
        <taxon>Araneae</taxon>
        <taxon>Araneomorphae</taxon>
        <taxon>Entelegynae</taxon>
        <taxon>Araneoidea</taxon>
        <taxon>Araneidae</taxon>
        <taxon>Caerostris</taxon>
    </lineage>
</organism>
<protein>
    <submittedName>
        <fullName evidence="1">Uncharacterized protein</fullName>
    </submittedName>
</protein>
<accession>A0AAV4PR06</accession>
<keyword evidence="2" id="KW-1185">Reference proteome</keyword>
<sequence length="97" mass="10889">MAQGVPFANTASSFGTYSPSPNEFFSQLSVLLPQTKSISVPHTIFNQEFLLRLFIPVSIVFETEKDCSINLEDGSCSNTSLEERARRIFARRQARQS</sequence>
<name>A0AAV4PR06_9ARAC</name>
<reference evidence="1 2" key="1">
    <citation type="submission" date="2021-06" db="EMBL/GenBank/DDBJ databases">
        <title>Caerostris darwini draft genome.</title>
        <authorList>
            <person name="Kono N."/>
            <person name="Arakawa K."/>
        </authorList>
    </citation>
    <scope>NUCLEOTIDE SEQUENCE [LARGE SCALE GENOMIC DNA]</scope>
</reference>
<dbReference type="Proteomes" id="UP001054837">
    <property type="component" value="Unassembled WGS sequence"/>
</dbReference>
<gene>
    <name evidence="1" type="ORF">CDAR_97481</name>
</gene>
<proteinExistence type="predicted"/>
<dbReference type="AlphaFoldDB" id="A0AAV4PR06"/>